<evidence type="ECO:0000256" key="6">
    <source>
        <dbReference type="ARBA" id="ARBA00023125"/>
    </source>
</evidence>
<reference evidence="9 10" key="1">
    <citation type="submission" date="2015-01" db="EMBL/GenBank/DDBJ databases">
        <title>Evolution of Trichinella species and genotypes.</title>
        <authorList>
            <person name="Korhonen P.K."/>
            <person name="Edoardo P."/>
            <person name="Giuseppe L.R."/>
            <person name="Gasser R.B."/>
        </authorList>
    </citation>
    <scope>NUCLEOTIDE SEQUENCE [LARGE SCALE GENOMIC DNA]</scope>
    <source>
        <strain evidence="9">ISS2496</strain>
    </source>
</reference>
<dbReference type="InterPro" id="IPR032042">
    <property type="entry name" value="POT1PC"/>
</dbReference>
<dbReference type="InterPro" id="IPR028389">
    <property type="entry name" value="POT1"/>
</dbReference>
<comment type="subcellular location">
    <subcellularLocation>
        <location evidence="2">Chromosome</location>
        <location evidence="2">Telomere</location>
    </subcellularLocation>
    <subcellularLocation>
        <location evidence="1">Nucleus</location>
    </subcellularLocation>
</comment>
<dbReference type="AlphaFoldDB" id="A0A0V1AH82"/>
<protein>
    <submittedName>
        <fullName evidence="9">Protection of telomeres protein 1</fullName>
    </submittedName>
</protein>
<proteinExistence type="inferred from homology"/>
<keyword evidence="7" id="KW-0539">Nucleus</keyword>
<keyword evidence="10" id="KW-1185">Reference proteome</keyword>
<dbReference type="SUPFAM" id="SSF50249">
    <property type="entry name" value="Nucleic acid-binding proteins"/>
    <property type="match status" value="1"/>
</dbReference>
<organism evidence="9 10">
    <name type="scientific">Trichinella patagoniensis</name>
    <dbReference type="NCBI Taxonomy" id="990121"/>
    <lineage>
        <taxon>Eukaryota</taxon>
        <taxon>Metazoa</taxon>
        <taxon>Ecdysozoa</taxon>
        <taxon>Nematoda</taxon>
        <taxon>Enoplea</taxon>
        <taxon>Dorylaimia</taxon>
        <taxon>Trichinellida</taxon>
        <taxon>Trichinellidae</taxon>
        <taxon>Trichinella</taxon>
    </lineage>
</organism>
<dbReference type="GO" id="GO:0010521">
    <property type="term" value="F:telomerase inhibitor activity"/>
    <property type="evidence" value="ECO:0007669"/>
    <property type="project" value="TreeGrafter"/>
</dbReference>
<feature type="domain" description="Protection of telomeres protein 1 ssDNA-binding" evidence="8">
    <location>
        <begin position="212"/>
        <end position="343"/>
    </location>
</feature>
<evidence type="ECO:0000256" key="2">
    <source>
        <dbReference type="ARBA" id="ARBA00004574"/>
    </source>
</evidence>
<gene>
    <name evidence="9" type="primary">POT1</name>
    <name evidence="9" type="ORF">T12_16143</name>
</gene>
<sequence length="478" mass="54746">MMHTEIMRSVCFIERSFTYRLYGSAIFNPIIVTYFDKEQIWLSSLERLSDWMMAGYVLLSDIYKTRCLNVLGLVKSSVFRQQQSGRFSAKMSIVDWKTGWDNPVQCYITMSEPRKFTASKGNVVRLRRIGCNGDTELYLYGNTDCFGFSVDVWCENCEQSLSKANCWHGYCPESEFELEMIEELHEWYKTFSKQLADRSSVVSNSRESFKTLNEFSAGNYGNAIVQIVASGPSLKNNGWILRVWDGSSPATSFKLDIVNIDGFAADEELSLKAENFATDVFLYDEHCTVAKALKPGDFVILYNLHLYYPYGGKSSCQFTMHSGNSYGRRVQLISADDELVNSYWNCLSLEITTPPVKQGNTPIPECAIIGRRQGGLCCRFEESFRRKIAGNRWLKRLNSDHRRQGTKVLIDVLCVVETCCPFDTVPFDYYSCGEGLTWHWAKGRNVCIPRLRAVVKFHGIRRREIRLPWNTTDVGPMP</sequence>
<evidence type="ECO:0000313" key="10">
    <source>
        <dbReference type="Proteomes" id="UP000054783"/>
    </source>
</evidence>
<dbReference type="GO" id="GO:0016233">
    <property type="term" value="P:telomere capping"/>
    <property type="evidence" value="ECO:0007669"/>
    <property type="project" value="TreeGrafter"/>
</dbReference>
<name>A0A0V1AH82_9BILA</name>
<keyword evidence="4" id="KW-0158">Chromosome</keyword>
<evidence type="ECO:0000256" key="3">
    <source>
        <dbReference type="ARBA" id="ARBA00008442"/>
    </source>
</evidence>
<dbReference type="GO" id="GO:0032210">
    <property type="term" value="P:regulation of telomere maintenance via telomerase"/>
    <property type="evidence" value="ECO:0007669"/>
    <property type="project" value="TreeGrafter"/>
</dbReference>
<evidence type="ECO:0000256" key="7">
    <source>
        <dbReference type="ARBA" id="ARBA00023242"/>
    </source>
</evidence>
<keyword evidence="5" id="KW-0779">Telomere</keyword>
<evidence type="ECO:0000256" key="4">
    <source>
        <dbReference type="ARBA" id="ARBA00022454"/>
    </source>
</evidence>
<evidence type="ECO:0000259" key="8">
    <source>
        <dbReference type="Pfam" id="PF16686"/>
    </source>
</evidence>
<dbReference type="PANTHER" id="PTHR14513">
    <property type="entry name" value="PROTECTION OF TELOMERES 1"/>
    <property type="match status" value="1"/>
</dbReference>
<dbReference type="EMBL" id="JYDQ01000003">
    <property type="protein sequence ID" value="KRY23555.1"/>
    <property type="molecule type" value="Genomic_DNA"/>
</dbReference>
<keyword evidence="6" id="KW-0238">DNA-binding</keyword>
<dbReference type="Pfam" id="PF16686">
    <property type="entry name" value="POT1PC"/>
    <property type="match status" value="1"/>
</dbReference>
<dbReference type="InterPro" id="IPR012340">
    <property type="entry name" value="NA-bd_OB-fold"/>
</dbReference>
<dbReference type="Proteomes" id="UP000054783">
    <property type="component" value="Unassembled WGS sequence"/>
</dbReference>
<dbReference type="GO" id="GO:0000783">
    <property type="term" value="C:nuclear telomere cap complex"/>
    <property type="evidence" value="ECO:0007669"/>
    <property type="project" value="TreeGrafter"/>
</dbReference>
<evidence type="ECO:0000256" key="5">
    <source>
        <dbReference type="ARBA" id="ARBA00022895"/>
    </source>
</evidence>
<evidence type="ECO:0000313" key="9">
    <source>
        <dbReference type="EMBL" id="KRY23555.1"/>
    </source>
</evidence>
<dbReference type="GO" id="GO:0098505">
    <property type="term" value="F:G-rich strand telomeric DNA binding"/>
    <property type="evidence" value="ECO:0007669"/>
    <property type="project" value="TreeGrafter"/>
</dbReference>
<dbReference type="Gene3D" id="2.40.50.140">
    <property type="entry name" value="Nucleic acid-binding proteins"/>
    <property type="match status" value="2"/>
</dbReference>
<dbReference type="STRING" id="990121.A0A0V1AH82"/>
<comment type="caution">
    <text evidence="9">The sequence shown here is derived from an EMBL/GenBank/DDBJ whole genome shotgun (WGS) entry which is preliminary data.</text>
</comment>
<accession>A0A0V1AH82</accession>
<dbReference type="PANTHER" id="PTHR14513:SF0">
    <property type="entry name" value="PROTECTION OF TELOMERES PROTEIN 1"/>
    <property type="match status" value="1"/>
</dbReference>
<evidence type="ECO:0000256" key="1">
    <source>
        <dbReference type="ARBA" id="ARBA00004123"/>
    </source>
</evidence>
<dbReference type="OrthoDB" id="2186770at2759"/>
<comment type="similarity">
    <text evidence="3">Belongs to the telombin family.</text>
</comment>